<dbReference type="OrthoDB" id="416217at2759"/>
<dbReference type="PRINTS" id="PR00755">
    <property type="entry name" value="AFLATOXINBRP"/>
</dbReference>
<feature type="region of interest" description="Disordered" evidence="2">
    <location>
        <begin position="257"/>
        <end position="276"/>
    </location>
</feature>
<feature type="compositionally biased region" description="Basic and acidic residues" evidence="2">
    <location>
        <begin position="257"/>
        <end position="266"/>
    </location>
</feature>
<proteinExistence type="predicted"/>
<dbReference type="CDD" id="cd00067">
    <property type="entry name" value="GAL4"/>
    <property type="match status" value="1"/>
</dbReference>
<gene>
    <name evidence="4" type="ORF">K452DRAFT_313167</name>
</gene>
<dbReference type="PANTHER" id="PTHR47784">
    <property type="entry name" value="STEROL UPTAKE CONTROL PROTEIN 2"/>
    <property type="match status" value="1"/>
</dbReference>
<accession>A0A6A6AWV5</accession>
<dbReference type="GO" id="GO:0001228">
    <property type="term" value="F:DNA-binding transcription activator activity, RNA polymerase II-specific"/>
    <property type="evidence" value="ECO:0007669"/>
    <property type="project" value="TreeGrafter"/>
</dbReference>
<dbReference type="SMART" id="SM00066">
    <property type="entry name" value="GAL4"/>
    <property type="match status" value="1"/>
</dbReference>
<feature type="domain" description="Zn(2)-C6 fungal-type" evidence="3">
    <location>
        <begin position="27"/>
        <end position="57"/>
    </location>
</feature>
<evidence type="ECO:0000256" key="1">
    <source>
        <dbReference type="ARBA" id="ARBA00023242"/>
    </source>
</evidence>
<evidence type="ECO:0000313" key="5">
    <source>
        <dbReference type="Proteomes" id="UP000799438"/>
    </source>
</evidence>
<keyword evidence="5" id="KW-1185">Reference proteome</keyword>
<dbReference type="SUPFAM" id="SSF57701">
    <property type="entry name" value="Zn2/Cys6 DNA-binding domain"/>
    <property type="match status" value="1"/>
</dbReference>
<dbReference type="Gene3D" id="4.10.240.10">
    <property type="entry name" value="Zn(2)-C6 fungal-type DNA-binding domain"/>
    <property type="match status" value="1"/>
</dbReference>
<dbReference type="PROSITE" id="PS50048">
    <property type="entry name" value="ZN2_CY6_FUNGAL_2"/>
    <property type="match status" value="1"/>
</dbReference>
<name>A0A6A6AWV5_9PEZI</name>
<dbReference type="GeneID" id="54301130"/>
<dbReference type="PROSITE" id="PS00463">
    <property type="entry name" value="ZN2_CY6_FUNGAL_1"/>
    <property type="match status" value="1"/>
</dbReference>
<dbReference type="AlphaFoldDB" id="A0A6A6AWV5"/>
<protein>
    <recommendedName>
        <fullName evidence="3">Zn(2)-C6 fungal-type domain-containing protein</fullName>
    </recommendedName>
</protein>
<dbReference type="InterPro" id="IPR036864">
    <property type="entry name" value="Zn2-C6_fun-type_DNA-bd_sf"/>
</dbReference>
<evidence type="ECO:0000256" key="2">
    <source>
        <dbReference type="SAM" id="MobiDB-lite"/>
    </source>
</evidence>
<dbReference type="Pfam" id="PF00172">
    <property type="entry name" value="Zn_clus"/>
    <property type="match status" value="1"/>
</dbReference>
<dbReference type="InterPro" id="IPR001138">
    <property type="entry name" value="Zn2Cys6_DnaBD"/>
</dbReference>
<keyword evidence="1" id="KW-0539">Nucleus</keyword>
<dbReference type="EMBL" id="ML995520">
    <property type="protein sequence ID" value="KAF2136472.1"/>
    <property type="molecule type" value="Genomic_DNA"/>
</dbReference>
<sequence length="420" mass="47032">MPVHRPTQQKVEKEIASRRTHRKSRLGCLNCKRRRIKCDETKPSCSNCVSHSIHCKYAAASQPATTRPIESEAAADHGSQPDAPVASLNLTDLELLHNYYVRTSKTFGEASTFIFWEINAPQIGFSYPFVLHLILGFSALHIARTLSTSQADRERYIFLADQHYGVAIDAVTELLPRINTTNGHALYLAAMLICFFSFARGPQPDEFIAFSAHGPAEWLGLYKGMRFVVETSGNVLFEGPLAPMLRAARRSLPKGLTHNDECRPVTDPDAPSLRPGEHERMQALRPLVDAPSPFREAYRLALDNLSCWYTPGYLDGSSSSGGNSDDCTDDAGAGSRLPLFFTWIYILRDDFVACLQAKEPIALIVFAHFAVLLRRFDSLWVLAGWAQHIISGIYDFLDEGWRGWLAWPAEQIGWTQGERM</sequence>
<dbReference type="RefSeq" id="XP_033392190.1">
    <property type="nucleotide sequence ID" value="XM_033543633.1"/>
</dbReference>
<evidence type="ECO:0000313" key="4">
    <source>
        <dbReference type="EMBL" id="KAF2136472.1"/>
    </source>
</evidence>
<dbReference type="PANTHER" id="PTHR47784:SF5">
    <property type="entry name" value="STEROL UPTAKE CONTROL PROTEIN 2"/>
    <property type="match status" value="1"/>
</dbReference>
<dbReference type="InterPro" id="IPR053157">
    <property type="entry name" value="Sterol_Uptake_Regulator"/>
</dbReference>
<organism evidence="4 5">
    <name type="scientific">Aplosporella prunicola CBS 121167</name>
    <dbReference type="NCBI Taxonomy" id="1176127"/>
    <lineage>
        <taxon>Eukaryota</taxon>
        <taxon>Fungi</taxon>
        <taxon>Dikarya</taxon>
        <taxon>Ascomycota</taxon>
        <taxon>Pezizomycotina</taxon>
        <taxon>Dothideomycetes</taxon>
        <taxon>Dothideomycetes incertae sedis</taxon>
        <taxon>Botryosphaeriales</taxon>
        <taxon>Aplosporellaceae</taxon>
        <taxon>Aplosporella</taxon>
    </lineage>
</organism>
<reference evidence="4" key="1">
    <citation type="journal article" date="2020" name="Stud. Mycol.">
        <title>101 Dothideomycetes genomes: a test case for predicting lifestyles and emergence of pathogens.</title>
        <authorList>
            <person name="Haridas S."/>
            <person name="Albert R."/>
            <person name="Binder M."/>
            <person name="Bloem J."/>
            <person name="Labutti K."/>
            <person name="Salamov A."/>
            <person name="Andreopoulos B."/>
            <person name="Baker S."/>
            <person name="Barry K."/>
            <person name="Bills G."/>
            <person name="Bluhm B."/>
            <person name="Cannon C."/>
            <person name="Castanera R."/>
            <person name="Culley D."/>
            <person name="Daum C."/>
            <person name="Ezra D."/>
            <person name="Gonzalez J."/>
            <person name="Henrissat B."/>
            <person name="Kuo A."/>
            <person name="Liang C."/>
            <person name="Lipzen A."/>
            <person name="Lutzoni F."/>
            <person name="Magnuson J."/>
            <person name="Mondo S."/>
            <person name="Nolan M."/>
            <person name="Ohm R."/>
            <person name="Pangilinan J."/>
            <person name="Park H.-J."/>
            <person name="Ramirez L."/>
            <person name="Alfaro M."/>
            <person name="Sun H."/>
            <person name="Tritt A."/>
            <person name="Yoshinaga Y."/>
            <person name="Zwiers L.-H."/>
            <person name="Turgeon B."/>
            <person name="Goodwin S."/>
            <person name="Spatafora J."/>
            <person name="Crous P."/>
            <person name="Grigoriev I."/>
        </authorList>
    </citation>
    <scope>NUCLEOTIDE SEQUENCE</scope>
    <source>
        <strain evidence="4">CBS 121167</strain>
    </source>
</reference>
<dbReference type="GO" id="GO:0008270">
    <property type="term" value="F:zinc ion binding"/>
    <property type="evidence" value="ECO:0007669"/>
    <property type="project" value="InterPro"/>
</dbReference>
<dbReference type="Proteomes" id="UP000799438">
    <property type="component" value="Unassembled WGS sequence"/>
</dbReference>
<evidence type="ECO:0000259" key="3">
    <source>
        <dbReference type="PROSITE" id="PS50048"/>
    </source>
</evidence>